<sequence>MALLTTVSLRKYFGDVRAVDDVSLSIHEGEYVSIIGPNGAGKTTLINLISGILKPDGGKVYFMDKDITGLSPAKISKLGVARSFQLINIFPELSALDCVCAAIVSRSNKGMIMHKPLANDEEVLREAGEILSLFGLYEKRHVLAKNLPHGDKKLLDIASAFALRPKIILLDEPTSGVSSGEKKRIMDTLMSASREIGIKAVVSVEHDMDIVFSYSSRIIAMHNGKVLADGVPDEIKSNQVVISTITGRGA</sequence>
<gene>
    <name evidence="5" type="ORF">DRJ31_05520</name>
</gene>
<dbReference type="SMART" id="SM00382">
    <property type="entry name" value="AAA"/>
    <property type="match status" value="1"/>
</dbReference>
<dbReference type="Pfam" id="PF00005">
    <property type="entry name" value="ABC_tran"/>
    <property type="match status" value="1"/>
</dbReference>
<dbReference type="InterPro" id="IPR027417">
    <property type="entry name" value="P-loop_NTPase"/>
</dbReference>
<evidence type="ECO:0000313" key="5">
    <source>
        <dbReference type="EMBL" id="RLE49266.1"/>
    </source>
</evidence>
<dbReference type="Proteomes" id="UP000278475">
    <property type="component" value="Unassembled WGS sequence"/>
</dbReference>
<evidence type="ECO:0000256" key="1">
    <source>
        <dbReference type="ARBA" id="ARBA00022448"/>
    </source>
</evidence>
<proteinExistence type="predicted"/>
<dbReference type="GO" id="GO:0005886">
    <property type="term" value="C:plasma membrane"/>
    <property type="evidence" value="ECO:0007669"/>
    <property type="project" value="TreeGrafter"/>
</dbReference>
<evidence type="ECO:0000256" key="2">
    <source>
        <dbReference type="ARBA" id="ARBA00022741"/>
    </source>
</evidence>
<protein>
    <submittedName>
        <fullName evidence="5">ABC transporter ATP-binding protein</fullName>
    </submittedName>
</protein>
<reference evidence="5 6" key="1">
    <citation type="submission" date="2018-06" db="EMBL/GenBank/DDBJ databases">
        <title>Extensive metabolic versatility and redundancy in microbially diverse, dynamic hydrothermal sediments.</title>
        <authorList>
            <person name="Dombrowski N."/>
            <person name="Teske A."/>
            <person name="Baker B.J."/>
        </authorList>
    </citation>
    <scope>NUCLEOTIDE SEQUENCE [LARGE SCALE GENOMIC DNA]</scope>
    <source>
        <strain evidence="5">B66_G16</strain>
    </source>
</reference>
<dbReference type="PANTHER" id="PTHR45772">
    <property type="entry name" value="CONSERVED COMPONENT OF ABC TRANSPORTER FOR NATURAL AMINO ACIDS-RELATED"/>
    <property type="match status" value="1"/>
</dbReference>
<dbReference type="GO" id="GO:0005524">
    <property type="term" value="F:ATP binding"/>
    <property type="evidence" value="ECO:0007669"/>
    <property type="project" value="UniProtKB-KW"/>
</dbReference>
<evidence type="ECO:0000256" key="3">
    <source>
        <dbReference type="ARBA" id="ARBA00022840"/>
    </source>
</evidence>
<keyword evidence="3 5" id="KW-0067">ATP-binding</keyword>
<dbReference type="GO" id="GO:0016887">
    <property type="term" value="F:ATP hydrolysis activity"/>
    <property type="evidence" value="ECO:0007669"/>
    <property type="project" value="InterPro"/>
</dbReference>
<organism evidence="5 6">
    <name type="scientific">Thermoproteota archaeon</name>
    <dbReference type="NCBI Taxonomy" id="2056631"/>
    <lineage>
        <taxon>Archaea</taxon>
        <taxon>Thermoproteota</taxon>
    </lineage>
</organism>
<evidence type="ECO:0000313" key="6">
    <source>
        <dbReference type="Proteomes" id="UP000278475"/>
    </source>
</evidence>
<comment type="caution">
    <text evidence="5">The sequence shown here is derived from an EMBL/GenBank/DDBJ whole genome shotgun (WGS) entry which is preliminary data.</text>
</comment>
<keyword evidence="1" id="KW-0813">Transport</keyword>
<dbReference type="InterPro" id="IPR003439">
    <property type="entry name" value="ABC_transporter-like_ATP-bd"/>
</dbReference>
<feature type="domain" description="ABC transporter" evidence="4">
    <location>
        <begin position="4"/>
        <end position="248"/>
    </location>
</feature>
<dbReference type="PANTHER" id="PTHR45772:SF9">
    <property type="entry name" value="CONSERVED COMPONENT OF ABC TRANSPORTER FOR NATURAL AMINO ACIDS"/>
    <property type="match status" value="1"/>
</dbReference>
<dbReference type="CDD" id="cd03219">
    <property type="entry name" value="ABC_Mj1267_LivG_branched"/>
    <property type="match status" value="1"/>
</dbReference>
<dbReference type="InterPro" id="IPR003593">
    <property type="entry name" value="AAA+_ATPase"/>
</dbReference>
<accession>A0A497EQ61</accession>
<evidence type="ECO:0000259" key="4">
    <source>
        <dbReference type="PROSITE" id="PS50893"/>
    </source>
</evidence>
<keyword evidence="2" id="KW-0547">Nucleotide-binding</keyword>
<dbReference type="EMBL" id="QMQV01000043">
    <property type="protein sequence ID" value="RLE49266.1"/>
    <property type="molecule type" value="Genomic_DNA"/>
</dbReference>
<dbReference type="Gene3D" id="3.40.50.300">
    <property type="entry name" value="P-loop containing nucleotide triphosphate hydrolases"/>
    <property type="match status" value="1"/>
</dbReference>
<dbReference type="InterPro" id="IPR051120">
    <property type="entry name" value="ABC_AA/LPS_Transport"/>
</dbReference>
<name>A0A497EQ61_9CREN</name>
<dbReference type="AlphaFoldDB" id="A0A497EQ61"/>
<dbReference type="PROSITE" id="PS50893">
    <property type="entry name" value="ABC_TRANSPORTER_2"/>
    <property type="match status" value="1"/>
</dbReference>
<dbReference type="SUPFAM" id="SSF52540">
    <property type="entry name" value="P-loop containing nucleoside triphosphate hydrolases"/>
    <property type="match status" value="1"/>
</dbReference>